<feature type="transmembrane region" description="Helical" evidence="1">
    <location>
        <begin position="122"/>
        <end position="145"/>
    </location>
</feature>
<keyword evidence="1" id="KW-0812">Transmembrane</keyword>
<dbReference type="EMBL" id="QWEX01000001">
    <property type="protein sequence ID" value="RXV72634.1"/>
    <property type="molecule type" value="Genomic_DNA"/>
</dbReference>
<protein>
    <submittedName>
        <fullName evidence="2">Uncharacterized protein</fullName>
    </submittedName>
</protein>
<name>A0A4V1PSX7_9BURK</name>
<reference evidence="2 3" key="1">
    <citation type="submission" date="2018-08" db="EMBL/GenBank/DDBJ databases">
        <title>Mountain-cultivated ginseng endophyte, Burkholderia stabilis and its activity against ginseng root rot disease.</title>
        <authorList>
            <person name="Tapan Kumar M."/>
            <person name="Bae H."/>
            <person name="Shanmugam G."/>
            <person name="Jeon J."/>
        </authorList>
    </citation>
    <scope>NUCLEOTIDE SEQUENCE [LARGE SCALE GENOMIC DNA]</scope>
    <source>
        <strain evidence="2 3">EB159</strain>
    </source>
</reference>
<sequence length="147" mass="16698">MLDGYHEQLSRLRDKSAGARSYQPIRDLKQLRSLVHTQLYDVELSAHEITEFTKDVWYRAHIPNMRPMDSRRGTQTDLADSLRSAQHERAAQVSRESELLKSVLSLSSDLSQTITNLRIQRLIVLLTLISISIASAALFVSALPLQK</sequence>
<proteinExistence type="predicted"/>
<gene>
    <name evidence="2" type="ORF">D1006_09970</name>
</gene>
<organism evidence="2 3">
    <name type="scientific">Burkholderia stabilis</name>
    <dbReference type="NCBI Taxonomy" id="95485"/>
    <lineage>
        <taxon>Bacteria</taxon>
        <taxon>Pseudomonadati</taxon>
        <taxon>Pseudomonadota</taxon>
        <taxon>Betaproteobacteria</taxon>
        <taxon>Burkholderiales</taxon>
        <taxon>Burkholderiaceae</taxon>
        <taxon>Burkholderia</taxon>
        <taxon>Burkholderia cepacia complex</taxon>
    </lineage>
</organism>
<accession>A0A4V1PSX7</accession>
<evidence type="ECO:0000313" key="3">
    <source>
        <dbReference type="Proteomes" id="UP000289650"/>
    </source>
</evidence>
<keyword evidence="1" id="KW-1133">Transmembrane helix</keyword>
<evidence type="ECO:0000256" key="1">
    <source>
        <dbReference type="SAM" id="Phobius"/>
    </source>
</evidence>
<evidence type="ECO:0000313" key="2">
    <source>
        <dbReference type="EMBL" id="RXV72634.1"/>
    </source>
</evidence>
<dbReference type="AlphaFoldDB" id="A0A4V1PSX7"/>
<comment type="caution">
    <text evidence="2">The sequence shown here is derived from an EMBL/GenBank/DDBJ whole genome shotgun (WGS) entry which is preliminary data.</text>
</comment>
<dbReference type="Proteomes" id="UP000289650">
    <property type="component" value="Unassembled WGS sequence"/>
</dbReference>
<keyword evidence="1" id="KW-0472">Membrane</keyword>